<feature type="transmembrane region" description="Helical" evidence="6">
    <location>
        <begin position="368"/>
        <end position="384"/>
    </location>
</feature>
<dbReference type="NCBIfam" id="TIGR00785">
    <property type="entry name" value="dass"/>
    <property type="match status" value="1"/>
</dbReference>
<feature type="transmembrane region" description="Helical" evidence="6">
    <location>
        <begin position="225"/>
        <end position="248"/>
    </location>
</feature>
<evidence type="ECO:0000256" key="3">
    <source>
        <dbReference type="ARBA" id="ARBA00022692"/>
    </source>
</evidence>
<dbReference type="PIRSF" id="PIRSF002457">
    <property type="entry name" value="DASS"/>
    <property type="match status" value="1"/>
</dbReference>
<sequence length="481" mass="52406">MKSEVNYKMMALSALIGVILWYIPVPEGLTENAWHLFGIFVFIIMGIIVKAAPMGTMAMLGIALCAFSMVLAPPDSKNPAADGITNALSGFGSSIIWLIGMAFFIARGFIKTGLGSRIAYYFVSKMGKTTLGLSYGLNFADLLLAPAVPSNTARAGGIIYPIMKSVAMSLGSDPAKPETHKKAGSFLTLSTYNANLITSTMFLTGTASNPMAQRFAAELGIKITWGSWAIGAIVPGLLCMLLMPWVLYKVSPPQMKSTGDAPQMAAQKLKEMGPVSRNEWIMVAVFFLLLVLWIFGDLLHIDATTAALLGLCILLLSQVLTWEDVKAEKGAWDTVVWFSSLVMMASYLSKLGFIPWLSGNIENYIKDFSWYLAFPIIILLYFYLHYMFASATAHVAAMYFAMLSVGVSVGVPPVMLALFLGYCGGIFGTLTHYGHGPAPILFGSGYVPINTWWKDGFILSVVYLLVFFIAGGAWWKVLGYW</sequence>
<dbReference type="Proteomes" id="UP000287527">
    <property type="component" value="Unassembled WGS sequence"/>
</dbReference>
<dbReference type="Pfam" id="PF00939">
    <property type="entry name" value="Na_sulph_symp"/>
    <property type="match status" value="1"/>
</dbReference>
<comment type="subcellular location">
    <subcellularLocation>
        <location evidence="1">Membrane</location>
        <topology evidence="1">Multi-pass membrane protein</topology>
    </subcellularLocation>
</comment>
<feature type="transmembrane region" description="Helical" evidence="6">
    <location>
        <begin position="184"/>
        <end position="205"/>
    </location>
</feature>
<dbReference type="GO" id="GO:0022857">
    <property type="term" value="F:transmembrane transporter activity"/>
    <property type="evidence" value="ECO:0007669"/>
    <property type="project" value="InterPro"/>
</dbReference>
<dbReference type="RefSeq" id="WP_128390275.1">
    <property type="nucleotide sequence ID" value="NZ_SBII01000008.1"/>
</dbReference>
<keyword evidence="3 6" id="KW-0812">Transmembrane</keyword>
<comment type="caution">
    <text evidence="7">The sequence shown here is derived from an EMBL/GenBank/DDBJ whole genome shotgun (WGS) entry which is preliminary data.</text>
</comment>
<feature type="transmembrane region" description="Helical" evidence="6">
    <location>
        <begin position="32"/>
        <end position="49"/>
    </location>
</feature>
<feature type="transmembrane region" description="Helical" evidence="6">
    <location>
        <begin position="7"/>
        <end position="26"/>
    </location>
</feature>
<feature type="transmembrane region" description="Helical" evidence="6">
    <location>
        <begin position="56"/>
        <end position="72"/>
    </location>
</feature>
<protein>
    <submittedName>
        <fullName evidence="7">Anion permease</fullName>
    </submittedName>
</protein>
<organism evidence="7 8">
    <name type="scientific">Flavobacterium cerinum</name>
    <dbReference type="NCBI Taxonomy" id="2502784"/>
    <lineage>
        <taxon>Bacteria</taxon>
        <taxon>Pseudomonadati</taxon>
        <taxon>Bacteroidota</taxon>
        <taxon>Flavobacteriia</taxon>
        <taxon>Flavobacteriales</taxon>
        <taxon>Flavobacteriaceae</taxon>
        <taxon>Flavobacterium</taxon>
    </lineage>
</organism>
<dbReference type="AlphaFoldDB" id="A0A3S3QZS1"/>
<comment type="similarity">
    <text evidence="2">Belongs to the SLC13A/DASS transporter (TC 2.A.47) family. DIT1 subfamily.</text>
</comment>
<dbReference type="PANTHER" id="PTHR42826">
    <property type="entry name" value="DICARBOXYLATE TRANSPORTER 2.1, CHLOROPLASTIC"/>
    <property type="match status" value="1"/>
</dbReference>
<name>A0A3S3QZS1_9FLAO</name>
<feature type="transmembrane region" description="Helical" evidence="6">
    <location>
        <begin position="456"/>
        <end position="475"/>
    </location>
</feature>
<feature type="transmembrane region" description="Helical" evidence="6">
    <location>
        <begin position="334"/>
        <end position="356"/>
    </location>
</feature>
<feature type="transmembrane region" description="Helical" evidence="6">
    <location>
        <begin position="84"/>
        <end position="106"/>
    </location>
</feature>
<gene>
    <name evidence="7" type="ORF">EPI11_12295</name>
</gene>
<keyword evidence="4 6" id="KW-1133">Transmembrane helix</keyword>
<evidence type="ECO:0000256" key="2">
    <source>
        <dbReference type="ARBA" id="ARBA00007349"/>
    </source>
</evidence>
<evidence type="ECO:0000256" key="1">
    <source>
        <dbReference type="ARBA" id="ARBA00004141"/>
    </source>
</evidence>
<feature type="transmembrane region" description="Helical" evidence="6">
    <location>
        <begin position="305"/>
        <end position="322"/>
    </location>
</feature>
<evidence type="ECO:0000313" key="8">
    <source>
        <dbReference type="Proteomes" id="UP000287527"/>
    </source>
</evidence>
<feature type="transmembrane region" description="Helical" evidence="6">
    <location>
        <begin position="280"/>
        <end position="299"/>
    </location>
</feature>
<keyword evidence="5 6" id="KW-0472">Membrane</keyword>
<keyword evidence="8" id="KW-1185">Reference proteome</keyword>
<dbReference type="InterPro" id="IPR030676">
    <property type="entry name" value="CitT-rel"/>
</dbReference>
<dbReference type="OrthoDB" id="1401038at2"/>
<evidence type="ECO:0000256" key="5">
    <source>
        <dbReference type="ARBA" id="ARBA00023136"/>
    </source>
</evidence>
<evidence type="ECO:0000256" key="6">
    <source>
        <dbReference type="SAM" id="Phobius"/>
    </source>
</evidence>
<feature type="transmembrane region" description="Helical" evidence="6">
    <location>
        <begin position="396"/>
        <end position="422"/>
    </location>
</feature>
<accession>A0A3S3QZS1</accession>
<proteinExistence type="inferred from homology"/>
<dbReference type="EMBL" id="SBII01000008">
    <property type="protein sequence ID" value="RWW99725.1"/>
    <property type="molecule type" value="Genomic_DNA"/>
</dbReference>
<dbReference type="GO" id="GO:0016020">
    <property type="term" value="C:membrane"/>
    <property type="evidence" value="ECO:0007669"/>
    <property type="project" value="UniProtKB-SubCell"/>
</dbReference>
<evidence type="ECO:0000256" key="4">
    <source>
        <dbReference type="ARBA" id="ARBA00022989"/>
    </source>
</evidence>
<reference evidence="7 8" key="1">
    <citation type="submission" date="2019-01" db="EMBL/GenBank/DDBJ databases">
        <title>Flavobacterium sp. nov.,isolated from freshwater.</title>
        <authorList>
            <person name="Zhang R."/>
            <person name="Du Z.-J."/>
        </authorList>
    </citation>
    <scope>NUCLEOTIDE SEQUENCE [LARGE SCALE GENOMIC DNA]</scope>
    <source>
        <strain evidence="7 8">1E403</strain>
    </source>
</reference>
<dbReference type="InterPro" id="IPR001898">
    <property type="entry name" value="SLC13A/DASS"/>
</dbReference>
<evidence type="ECO:0000313" key="7">
    <source>
        <dbReference type="EMBL" id="RWW99725.1"/>
    </source>
</evidence>